<evidence type="ECO:0000313" key="2">
    <source>
        <dbReference type="EMBL" id="MDN3686989.1"/>
    </source>
</evidence>
<dbReference type="EMBL" id="JAUFQS010000004">
    <property type="protein sequence ID" value="MDN3686989.1"/>
    <property type="molecule type" value="Genomic_DNA"/>
</dbReference>
<gene>
    <name evidence="2" type="ORF">QWZ15_04040</name>
</gene>
<keyword evidence="3" id="KW-1185">Reference proteome</keyword>
<evidence type="ECO:0000313" key="3">
    <source>
        <dbReference type="Proteomes" id="UP001236663"/>
    </source>
</evidence>
<protein>
    <submittedName>
        <fullName evidence="2">DUF4386 family protein</fullName>
    </submittedName>
</protein>
<evidence type="ECO:0000256" key="1">
    <source>
        <dbReference type="SAM" id="Phobius"/>
    </source>
</evidence>
<name>A0ABT8C2I6_9BACT</name>
<keyword evidence="1" id="KW-1133">Transmembrane helix</keyword>
<comment type="caution">
    <text evidence="2">The sequence shown here is derived from an EMBL/GenBank/DDBJ whole genome shotgun (WGS) entry which is preliminary data.</text>
</comment>
<dbReference type="RefSeq" id="WP_163383883.1">
    <property type="nucleotide sequence ID" value="NZ_JAUFQS010000004.1"/>
</dbReference>
<feature type="transmembrane region" description="Helical" evidence="1">
    <location>
        <begin position="159"/>
        <end position="177"/>
    </location>
</feature>
<organism evidence="2 3">
    <name type="scientific">Cyclobacterium jeungdonense</name>
    <dbReference type="NCBI Taxonomy" id="708087"/>
    <lineage>
        <taxon>Bacteria</taxon>
        <taxon>Pseudomonadati</taxon>
        <taxon>Bacteroidota</taxon>
        <taxon>Cytophagia</taxon>
        <taxon>Cytophagales</taxon>
        <taxon>Cyclobacteriaceae</taxon>
        <taxon>Cyclobacterium</taxon>
    </lineage>
</organism>
<sequence>MSKAVNRKVSGVAALLHSFLGLVTLFVVISSLGIVPNPDQLAELARSNPFPLILLDLLKILSSITAMVLIIYFYNYFKVNNLGSIKWGSIAGGLSVICLLINAFISLSLVLSASPEISPLTPSRISKMEMVVIIFGIGSVFFNGFWYLVINRTALKNKVFSASFCYLGIALGVISLIPPLSLIVLLLMIVWSLWLGIILLRN</sequence>
<keyword evidence="1" id="KW-0472">Membrane</keyword>
<feature type="transmembrane region" description="Helical" evidence="1">
    <location>
        <begin position="183"/>
        <end position="200"/>
    </location>
</feature>
<feature type="transmembrane region" description="Helical" evidence="1">
    <location>
        <begin position="87"/>
        <end position="110"/>
    </location>
</feature>
<accession>A0ABT8C2I6</accession>
<feature type="transmembrane region" description="Helical" evidence="1">
    <location>
        <begin position="130"/>
        <end position="150"/>
    </location>
</feature>
<reference evidence="3" key="1">
    <citation type="journal article" date="2019" name="Int. J. Syst. Evol. Microbiol.">
        <title>The Global Catalogue of Microorganisms (GCM) 10K type strain sequencing project: providing services to taxonomists for standard genome sequencing and annotation.</title>
        <authorList>
            <consortium name="The Broad Institute Genomics Platform"/>
            <consortium name="The Broad Institute Genome Sequencing Center for Infectious Disease"/>
            <person name="Wu L."/>
            <person name="Ma J."/>
        </authorList>
    </citation>
    <scope>NUCLEOTIDE SEQUENCE [LARGE SCALE GENOMIC DNA]</scope>
    <source>
        <strain evidence="3">CECT 7706</strain>
    </source>
</reference>
<proteinExistence type="predicted"/>
<feature type="transmembrane region" description="Helical" evidence="1">
    <location>
        <begin position="12"/>
        <end position="32"/>
    </location>
</feature>
<keyword evidence="1" id="KW-0812">Transmembrane</keyword>
<dbReference type="Proteomes" id="UP001236663">
    <property type="component" value="Unassembled WGS sequence"/>
</dbReference>
<feature type="transmembrane region" description="Helical" evidence="1">
    <location>
        <begin position="52"/>
        <end position="75"/>
    </location>
</feature>